<feature type="compositionally biased region" description="Pro residues" evidence="1">
    <location>
        <begin position="1"/>
        <end position="10"/>
    </location>
</feature>
<organism evidence="3 4">
    <name type="scientific">Sphingobium ummariense RL-3</name>
    <dbReference type="NCBI Taxonomy" id="1346791"/>
    <lineage>
        <taxon>Bacteria</taxon>
        <taxon>Pseudomonadati</taxon>
        <taxon>Pseudomonadota</taxon>
        <taxon>Alphaproteobacteria</taxon>
        <taxon>Sphingomonadales</taxon>
        <taxon>Sphingomonadaceae</taxon>
        <taxon>Sphingobium</taxon>
    </lineage>
</organism>
<feature type="compositionally biased region" description="Basic and acidic residues" evidence="1">
    <location>
        <begin position="78"/>
        <end position="95"/>
    </location>
</feature>
<dbReference type="PROSITE" id="PS51724">
    <property type="entry name" value="SPOR"/>
    <property type="match status" value="1"/>
</dbReference>
<feature type="region of interest" description="Disordered" evidence="1">
    <location>
        <begin position="59"/>
        <end position="97"/>
    </location>
</feature>
<proteinExistence type="predicted"/>
<dbReference type="Proteomes" id="UP000015523">
    <property type="component" value="Unassembled WGS sequence"/>
</dbReference>
<dbReference type="AlphaFoldDB" id="T0J4L1"/>
<dbReference type="GO" id="GO:0042834">
    <property type="term" value="F:peptidoglycan binding"/>
    <property type="evidence" value="ECO:0007669"/>
    <property type="project" value="InterPro"/>
</dbReference>
<feature type="domain" description="SPOR" evidence="2">
    <location>
        <begin position="97"/>
        <end position="177"/>
    </location>
</feature>
<reference evidence="3 4" key="1">
    <citation type="journal article" date="2013" name="Genome Announc.">
        <title>Draft Genome Sequence of Sphingobium ummariense Strain RL-3, a Hexachlorocyclohexane-Degrading Bacterium.</title>
        <authorList>
            <person name="Kohli P."/>
            <person name="Dua A."/>
            <person name="Sangwan N."/>
            <person name="Oldach P."/>
            <person name="Khurana J.P."/>
            <person name="Lal R."/>
        </authorList>
    </citation>
    <scope>NUCLEOTIDE SEQUENCE [LARGE SCALE GENOMIC DNA]</scope>
    <source>
        <strain evidence="3 4">RL-3</strain>
    </source>
</reference>
<dbReference type="eggNOG" id="COG0457">
    <property type="taxonomic scope" value="Bacteria"/>
</dbReference>
<dbReference type="InterPro" id="IPR007730">
    <property type="entry name" value="SPOR-like_dom"/>
</dbReference>
<feature type="region of interest" description="Disordered" evidence="1">
    <location>
        <begin position="1"/>
        <end position="26"/>
    </location>
</feature>
<evidence type="ECO:0000313" key="3">
    <source>
        <dbReference type="EMBL" id="EQB31772.1"/>
    </source>
</evidence>
<dbReference type="Pfam" id="PF05036">
    <property type="entry name" value="SPOR"/>
    <property type="match status" value="1"/>
</dbReference>
<feature type="compositionally biased region" description="Basic and acidic residues" evidence="1">
    <location>
        <begin position="59"/>
        <end position="71"/>
    </location>
</feature>
<sequence>MPAQQPPAQQPPAQQQQPNPEATRSLADIIRAIDVPDAERQSTVAAVDLAEVERMQTARRAERQAAADKAKKAAAAKAKAEADAKAKKEAEEKARLAANPSRNWLQIGTGANKSALAFTMRNLRKKYADIAPQDAWTASWGRTNRLLVGPFASFTRAKSLEEKLKADGADAFAWRSDAGEVVERLPGK</sequence>
<dbReference type="PATRIC" id="fig|1346791.3.peg.2579"/>
<evidence type="ECO:0000256" key="1">
    <source>
        <dbReference type="SAM" id="MobiDB-lite"/>
    </source>
</evidence>
<comment type="caution">
    <text evidence="3">The sequence shown here is derived from an EMBL/GenBank/DDBJ whole genome shotgun (WGS) entry which is preliminary data.</text>
</comment>
<keyword evidence="4" id="KW-1185">Reference proteome</keyword>
<protein>
    <recommendedName>
        <fullName evidence="2">SPOR domain-containing protein</fullName>
    </recommendedName>
</protein>
<gene>
    <name evidence="3" type="ORF">M529_13405</name>
</gene>
<evidence type="ECO:0000313" key="4">
    <source>
        <dbReference type="Proteomes" id="UP000015523"/>
    </source>
</evidence>
<dbReference type="EMBL" id="AUWY01000091">
    <property type="protein sequence ID" value="EQB31772.1"/>
    <property type="molecule type" value="Genomic_DNA"/>
</dbReference>
<evidence type="ECO:0000259" key="2">
    <source>
        <dbReference type="PROSITE" id="PS51724"/>
    </source>
</evidence>
<name>T0J4L1_9SPHN</name>
<dbReference type="STRING" id="1346791.M529_13405"/>
<dbReference type="InterPro" id="IPR036680">
    <property type="entry name" value="SPOR-like_sf"/>
</dbReference>
<dbReference type="SUPFAM" id="SSF110997">
    <property type="entry name" value="Sporulation related repeat"/>
    <property type="match status" value="1"/>
</dbReference>
<accession>T0J4L1</accession>